<sequence length="73" mass="7287">MAGMLASIRGRSGLLLVVAVVAIVLAVSVIMVAMGVTGIIMAIKANGARVAIATIVGGITAVRGGSVRLRSER</sequence>
<feature type="transmembrane region" description="Helical" evidence="1">
    <location>
        <begin position="12"/>
        <end position="41"/>
    </location>
</feature>
<evidence type="ECO:0000256" key="1">
    <source>
        <dbReference type="SAM" id="Phobius"/>
    </source>
</evidence>
<protein>
    <submittedName>
        <fullName evidence="3">Uncharacterized protein</fullName>
    </submittedName>
</protein>
<keyword evidence="1" id="KW-0472">Membrane</keyword>
<evidence type="ECO:0000313" key="3">
    <source>
        <dbReference type="WBParaSite" id="nRc.2.0.1.t12649-RA"/>
    </source>
</evidence>
<keyword evidence="2" id="KW-1185">Reference proteome</keyword>
<dbReference type="WBParaSite" id="nRc.2.0.1.t12649-RA">
    <property type="protein sequence ID" value="nRc.2.0.1.t12649-RA"/>
    <property type="gene ID" value="nRc.2.0.1.g12649"/>
</dbReference>
<keyword evidence="1" id="KW-1133">Transmembrane helix</keyword>
<keyword evidence="1" id="KW-0812">Transmembrane</keyword>
<dbReference type="Proteomes" id="UP000887565">
    <property type="component" value="Unplaced"/>
</dbReference>
<proteinExistence type="predicted"/>
<organism evidence="2 3">
    <name type="scientific">Romanomermis culicivorax</name>
    <name type="common">Nematode worm</name>
    <dbReference type="NCBI Taxonomy" id="13658"/>
    <lineage>
        <taxon>Eukaryota</taxon>
        <taxon>Metazoa</taxon>
        <taxon>Ecdysozoa</taxon>
        <taxon>Nematoda</taxon>
        <taxon>Enoplea</taxon>
        <taxon>Dorylaimia</taxon>
        <taxon>Mermithida</taxon>
        <taxon>Mermithoidea</taxon>
        <taxon>Mermithidae</taxon>
        <taxon>Romanomermis</taxon>
    </lineage>
</organism>
<feature type="transmembrane region" description="Helical" evidence="1">
    <location>
        <begin position="47"/>
        <end position="65"/>
    </location>
</feature>
<reference evidence="3" key="1">
    <citation type="submission" date="2022-11" db="UniProtKB">
        <authorList>
            <consortium name="WormBaseParasite"/>
        </authorList>
    </citation>
    <scope>IDENTIFICATION</scope>
</reference>
<dbReference type="AlphaFoldDB" id="A0A915IEQ2"/>
<evidence type="ECO:0000313" key="2">
    <source>
        <dbReference type="Proteomes" id="UP000887565"/>
    </source>
</evidence>
<name>A0A915IEQ2_ROMCU</name>
<accession>A0A915IEQ2</accession>